<dbReference type="GO" id="GO:0015179">
    <property type="term" value="F:L-amino acid transmembrane transporter activity"/>
    <property type="evidence" value="ECO:0007669"/>
    <property type="project" value="TreeGrafter"/>
</dbReference>
<evidence type="ECO:0000256" key="15">
    <source>
        <dbReference type="SAM" id="Phobius"/>
    </source>
</evidence>
<dbReference type="SUPFAM" id="SSF161070">
    <property type="entry name" value="SNF-like"/>
    <property type="match status" value="1"/>
</dbReference>
<evidence type="ECO:0000256" key="7">
    <source>
        <dbReference type="ARBA" id="ARBA00022989"/>
    </source>
</evidence>
<accession>A0AAV2SSH7</accession>
<evidence type="ECO:0000256" key="9">
    <source>
        <dbReference type="ARBA" id="ARBA00023065"/>
    </source>
</evidence>
<organism evidence="16 17">
    <name type="scientific">Meganyctiphanes norvegica</name>
    <name type="common">Northern krill</name>
    <name type="synonym">Thysanopoda norvegica</name>
    <dbReference type="NCBI Taxonomy" id="48144"/>
    <lineage>
        <taxon>Eukaryota</taxon>
        <taxon>Metazoa</taxon>
        <taxon>Ecdysozoa</taxon>
        <taxon>Arthropoda</taxon>
        <taxon>Crustacea</taxon>
        <taxon>Multicrustacea</taxon>
        <taxon>Malacostraca</taxon>
        <taxon>Eumalacostraca</taxon>
        <taxon>Eucarida</taxon>
        <taxon>Euphausiacea</taxon>
        <taxon>Euphausiidae</taxon>
        <taxon>Meganyctiphanes</taxon>
    </lineage>
</organism>
<evidence type="ECO:0000256" key="14">
    <source>
        <dbReference type="ARBA" id="ARBA00040215"/>
    </source>
</evidence>
<keyword evidence="3" id="KW-0813">Transport</keyword>
<dbReference type="Proteomes" id="UP001497623">
    <property type="component" value="Unassembled WGS sequence"/>
</dbReference>
<feature type="transmembrane region" description="Helical" evidence="15">
    <location>
        <begin position="46"/>
        <end position="65"/>
    </location>
</feature>
<dbReference type="AlphaFoldDB" id="A0AAV2SSH7"/>
<dbReference type="EMBL" id="CAXKWB010102650">
    <property type="protein sequence ID" value="CAL4226208.1"/>
    <property type="molecule type" value="Genomic_DNA"/>
</dbReference>
<name>A0AAV2SSH7_MEGNR</name>
<comment type="subcellular location">
    <subcellularLocation>
        <location evidence="1">Membrane</location>
        <topology evidence="1">Multi-pass membrane protein</topology>
    </subcellularLocation>
</comment>
<keyword evidence="10 15" id="KW-0472">Membrane</keyword>
<evidence type="ECO:0000256" key="11">
    <source>
        <dbReference type="ARBA" id="ARBA00023180"/>
    </source>
</evidence>
<dbReference type="Pfam" id="PF00209">
    <property type="entry name" value="SNF"/>
    <property type="match status" value="1"/>
</dbReference>
<evidence type="ECO:0000256" key="3">
    <source>
        <dbReference type="ARBA" id="ARBA00022448"/>
    </source>
</evidence>
<evidence type="ECO:0000313" key="17">
    <source>
        <dbReference type="Proteomes" id="UP001497623"/>
    </source>
</evidence>
<comment type="caution">
    <text evidence="16">The sequence shown here is derived from an EMBL/GenBank/DDBJ whole genome shotgun (WGS) entry which is preliminary data.</text>
</comment>
<evidence type="ECO:0000256" key="6">
    <source>
        <dbReference type="ARBA" id="ARBA00022970"/>
    </source>
</evidence>
<evidence type="ECO:0000256" key="1">
    <source>
        <dbReference type="ARBA" id="ARBA00004141"/>
    </source>
</evidence>
<feature type="non-terminal residue" evidence="16">
    <location>
        <position position="1"/>
    </location>
</feature>
<feature type="non-terminal residue" evidence="16">
    <location>
        <position position="110"/>
    </location>
</feature>
<dbReference type="InterPro" id="IPR000175">
    <property type="entry name" value="Na/ntran_symport"/>
</dbReference>
<gene>
    <name evidence="16" type="ORF">MNOR_LOCUS39439</name>
</gene>
<keyword evidence="7 15" id="KW-1133">Transmembrane helix</keyword>
<reference evidence="16 17" key="1">
    <citation type="submission" date="2024-05" db="EMBL/GenBank/DDBJ databases">
        <authorList>
            <person name="Wallberg A."/>
        </authorList>
    </citation>
    <scope>NUCLEOTIDE SEQUENCE [LARGE SCALE GENOMIC DNA]</scope>
</reference>
<dbReference type="GO" id="GO:0005283">
    <property type="term" value="F:amino acid:sodium symporter activity"/>
    <property type="evidence" value="ECO:0007669"/>
    <property type="project" value="TreeGrafter"/>
</dbReference>
<evidence type="ECO:0000256" key="8">
    <source>
        <dbReference type="ARBA" id="ARBA00023053"/>
    </source>
</evidence>
<evidence type="ECO:0000256" key="13">
    <source>
        <dbReference type="ARBA" id="ARBA00037785"/>
    </source>
</evidence>
<keyword evidence="6" id="KW-0029">Amino-acid transport</keyword>
<evidence type="ECO:0000256" key="5">
    <source>
        <dbReference type="ARBA" id="ARBA00022847"/>
    </source>
</evidence>
<evidence type="ECO:0000256" key="10">
    <source>
        <dbReference type="ARBA" id="ARBA00023136"/>
    </source>
</evidence>
<keyword evidence="5" id="KW-0769">Symport</keyword>
<comment type="function">
    <text evidence="13">Unusual broad substrate spectrum amino acid:sodium cotransporter that promotes absorption of the D isomers of essential amino acids. Neutral amino acids are the preferred substrates, especially methionine and phenylalanine.</text>
</comment>
<dbReference type="InterPro" id="IPR037272">
    <property type="entry name" value="SNS_sf"/>
</dbReference>
<sequence>YILVIVELVAINWIYGTKSFVRDIKVMLGAEVGICWKVCWFFFDQFCWFVFDPVALFGILVYFLVGFELPAGYPDAAIAAGWVLFSIAIGMLPLCFCHAMYIDEGNTLLE</sequence>
<evidence type="ECO:0000256" key="4">
    <source>
        <dbReference type="ARBA" id="ARBA00022692"/>
    </source>
</evidence>
<keyword evidence="17" id="KW-1185">Reference proteome</keyword>
<comment type="similarity">
    <text evidence="2">Belongs to the sodium:neurotransmitter symporter (SNF) (TC 2.A.22) family.</text>
</comment>
<evidence type="ECO:0000313" key="16">
    <source>
        <dbReference type="EMBL" id="CAL4226208.1"/>
    </source>
</evidence>
<proteinExistence type="inferred from homology"/>
<dbReference type="PANTHER" id="PTHR11616:SF321">
    <property type="entry name" value="SODIUM-DEPENDENT NUTRIENT AMINO ACID TRANSPORTER 1-RELATED"/>
    <property type="match status" value="1"/>
</dbReference>
<dbReference type="GO" id="GO:0005886">
    <property type="term" value="C:plasma membrane"/>
    <property type="evidence" value="ECO:0007669"/>
    <property type="project" value="TreeGrafter"/>
</dbReference>
<dbReference type="PANTHER" id="PTHR11616">
    <property type="entry name" value="SODIUM/CHLORIDE DEPENDENT TRANSPORTER"/>
    <property type="match status" value="1"/>
</dbReference>
<evidence type="ECO:0000256" key="2">
    <source>
        <dbReference type="ARBA" id="ARBA00006459"/>
    </source>
</evidence>
<keyword evidence="12" id="KW-0739">Sodium transport</keyword>
<evidence type="ECO:0000256" key="12">
    <source>
        <dbReference type="ARBA" id="ARBA00023201"/>
    </source>
</evidence>
<keyword evidence="8" id="KW-0915">Sodium</keyword>
<keyword evidence="9" id="KW-0406">Ion transport</keyword>
<keyword evidence="11" id="KW-0325">Glycoprotein</keyword>
<dbReference type="PROSITE" id="PS50267">
    <property type="entry name" value="NA_NEUROTRAN_SYMP_3"/>
    <property type="match status" value="1"/>
</dbReference>
<feature type="transmembrane region" description="Helical" evidence="15">
    <location>
        <begin position="77"/>
        <end position="102"/>
    </location>
</feature>
<keyword evidence="4 15" id="KW-0812">Transmembrane</keyword>
<dbReference type="GO" id="GO:0089718">
    <property type="term" value="P:amino acid import across plasma membrane"/>
    <property type="evidence" value="ECO:0007669"/>
    <property type="project" value="TreeGrafter"/>
</dbReference>
<protein>
    <recommendedName>
        <fullName evidence="14">Sodium-dependent nutrient amino acid transporter 1</fullName>
    </recommendedName>
</protein>